<dbReference type="KEGG" id="dpa:109539681"/>
<keyword evidence="6" id="KW-1185">Reference proteome</keyword>
<dbReference type="GO" id="GO:0004651">
    <property type="term" value="F:polynucleotide 5'-phosphatase activity"/>
    <property type="evidence" value="ECO:0007669"/>
    <property type="project" value="TreeGrafter"/>
</dbReference>
<protein>
    <recommendedName>
        <fullName evidence="3">Tyrosine specific protein phosphatases domain-containing protein</fullName>
    </recommendedName>
</protein>
<sequence length="226" mass="26309">MGRRSRSIPDRWLDYKPIGEPVFGTTIVAFKVPLRLETCQKNLPDDDQWFTPAMLLEQSPMIKTVIDLTNTHRYYNPKEEFGTKGVDHVKILVQGNGKIPPSFQIRRFFDVMDQHMEKYGDSTDALVGVHCTHGLNRTGYFVCRWMVDRLKMRPDDAIAYFNEARGHDMERVPYLNELRLVLPFIPSSPAPRRRVSYVSPLEDASYDEVPTESRYSRRIGGTRFRH</sequence>
<dbReference type="SMART" id="SM00195">
    <property type="entry name" value="DSPc"/>
    <property type="match status" value="1"/>
</dbReference>
<dbReference type="PANTHER" id="PTHR10367:SF9">
    <property type="entry name" value="DUAL-SPECIFICITY PHOSPHATASE 11 (RNA_RNP COMPLEX 1-INTERACTING)"/>
    <property type="match status" value="1"/>
</dbReference>
<dbReference type="Proteomes" id="UP000019118">
    <property type="component" value="Unassembled WGS sequence"/>
</dbReference>
<gene>
    <name evidence="5" type="primary">109539681</name>
</gene>
<dbReference type="Gene3D" id="3.90.190.10">
    <property type="entry name" value="Protein tyrosine phosphatase superfamily"/>
    <property type="match status" value="1"/>
</dbReference>
<feature type="domain" description="Tyrosine specific protein phosphatases" evidence="3">
    <location>
        <begin position="106"/>
        <end position="165"/>
    </location>
</feature>
<dbReference type="OrthoDB" id="200924at2759"/>
<dbReference type="PROSITE" id="PS00383">
    <property type="entry name" value="TYR_PHOSPHATASE_1"/>
    <property type="match status" value="1"/>
</dbReference>
<reference evidence="5" key="3">
    <citation type="submission" date="2024-08" db="UniProtKB">
        <authorList>
            <consortium name="EnsemblMetazoa"/>
        </authorList>
    </citation>
    <scope>IDENTIFICATION</scope>
</reference>
<dbReference type="PROSITE" id="PS50056">
    <property type="entry name" value="TYR_PHOSPHATASE_2"/>
    <property type="match status" value="1"/>
</dbReference>
<dbReference type="InterPro" id="IPR000340">
    <property type="entry name" value="Dual-sp_phosphatase_cat-dom"/>
</dbReference>
<dbReference type="InterPro" id="IPR016130">
    <property type="entry name" value="Tyr_Pase_AS"/>
</dbReference>
<keyword evidence="2" id="KW-0904">Protein phosphatase</keyword>
<proteinExistence type="evidence at transcript level"/>
<evidence type="ECO:0000313" key="6">
    <source>
        <dbReference type="Proteomes" id="UP000019118"/>
    </source>
</evidence>
<evidence type="ECO:0000313" key="5">
    <source>
        <dbReference type="EnsemblMetazoa" id="XP_019763139.1"/>
    </source>
</evidence>
<evidence type="ECO:0000259" key="3">
    <source>
        <dbReference type="PROSITE" id="PS50056"/>
    </source>
</evidence>
<evidence type="ECO:0000256" key="2">
    <source>
        <dbReference type="ARBA" id="ARBA00022912"/>
    </source>
</evidence>
<dbReference type="EnsemblMetazoa" id="XM_019907580.1">
    <property type="protein sequence ID" value="XP_019763139.1"/>
    <property type="gene ID" value="LOC109539681"/>
</dbReference>
<dbReference type="EMBL" id="BT128449">
    <property type="protein sequence ID" value="AEE63406.1"/>
    <property type="molecule type" value="mRNA"/>
</dbReference>
<dbReference type="SUPFAM" id="SSF52799">
    <property type="entry name" value="(Phosphotyrosine protein) phosphatases II"/>
    <property type="match status" value="1"/>
</dbReference>
<reference evidence="4" key="1">
    <citation type="journal article" date="2012" name="Insect Biochem. Mol. Biol.">
        <title>Transcriptome and full-length cDNA resources for the mountain pine beetle, Dendroctonus ponderosae Hopkins, a major insect pest of pine forests.</title>
        <authorList>
            <person name="Keeling C.I."/>
            <person name="Henderson H."/>
            <person name="Li M."/>
            <person name="Yuen M."/>
            <person name="Clark E.L."/>
            <person name="Fraser J.D."/>
            <person name="Huber D.P."/>
            <person name="Liao N.Y."/>
            <person name="Roderick Docking T."/>
            <person name="Birol I."/>
            <person name="Chan S.K."/>
            <person name="Taylor G.A."/>
            <person name="Palmquist D."/>
            <person name="Jones S.J."/>
            <person name="Bohlmann J."/>
        </authorList>
    </citation>
    <scope>NUCLEOTIDE SEQUENCE</scope>
    <source>
        <tissue evidence="4">Antennae</tissue>
    </source>
</reference>
<dbReference type="GO" id="GO:0004721">
    <property type="term" value="F:phosphoprotein phosphatase activity"/>
    <property type="evidence" value="ECO:0007669"/>
    <property type="project" value="UniProtKB-KW"/>
</dbReference>
<accession>J3JYW8</accession>
<reference evidence="6" key="2">
    <citation type="journal article" date="2013" name="Genome Biol.">
        <title>Draft genome of the mountain pine beetle, Dendroctonus ponderosae Hopkins, a major forest pest.</title>
        <authorList>
            <person name="Keeling C.I."/>
            <person name="Yuen M.M."/>
            <person name="Liao N.Y."/>
            <person name="Docking T.R."/>
            <person name="Chan S.K."/>
            <person name="Taylor G.A."/>
            <person name="Palmquist D.L."/>
            <person name="Jackman S.D."/>
            <person name="Nguyen A."/>
            <person name="Li M."/>
            <person name="Henderson H."/>
            <person name="Janes J.K."/>
            <person name="Zhao Y."/>
            <person name="Pandoh P."/>
            <person name="Moore R."/>
            <person name="Sperling F.A."/>
            <person name="Huber D.P."/>
            <person name="Birol I."/>
            <person name="Jones S.J."/>
            <person name="Bohlmann J."/>
        </authorList>
    </citation>
    <scope>NUCLEOTIDE SEQUENCE</scope>
</reference>
<dbReference type="AlphaFoldDB" id="J3JYW8"/>
<keyword evidence="1" id="KW-0378">Hydrolase</keyword>
<dbReference type="InterPro" id="IPR029021">
    <property type="entry name" value="Prot-tyrosine_phosphatase-like"/>
</dbReference>
<dbReference type="InterPro" id="IPR020422">
    <property type="entry name" value="TYR_PHOSPHATASE_DUAL_dom"/>
</dbReference>
<dbReference type="PANTHER" id="PTHR10367">
    <property type="entry name" value="MRNA-CAPPING ENZYME"/>
    <property type="match status" value="1"/>
</dbReference>
<name>J3JYW8_DENPD</name>
<evidence type="ECO:0000313" key="4">
    <source>
        <dbReference type="EMBL" id="AEE63406.1"/>
    </source>
</evidence>
<organism evidence="4">
    <name type="scientific">Dendroctonus ponderosae</name>
    <name type="common">Mountain pine beetle</name>
    <dbReference type="NCBI Taxonomy" id="77166"/>
    <lineage>
        <taxon>Eukaryota</taxon>
        <taxon>Metazoa</taxon>
        <taxon>Ecdysozoa</taxon>
        <taxon>Arthropoda</taxon>
        <taxon>Hexapoda</taxon>
        <taxon>Insecta</taxon>
        <taxon>Pterygota</taxon>
        <taxon>Neoptera</taxon>
        <taxon>Endopterygota</taxon>
        <taxon>Coleoptera</taxon>
        <taxon>Polyphaga</taxon>
        <taxon>Cucujiformia</taxon>
        <taxon>Curculionidae</taxon>
        <taxon>Scolytinae</taxon>
        <taxon>Dendroctonus</taxon>
    </lineage>
</organism>
<dbReference type="Pfam" id="PF00782">
    <property type="entry name" value="DSPc"/>
    <property type="match status" value="1"/>
</dbReference>
<evidence type="ECO:0000256" key="1">
    <source>
        <dbReference type="ARBA" id="ARBA00022801"/>
    </source>
</evidence>
<dbReference type="InterPro" id="IPR000387">
    <property type="entry name" value="Tyr_Pase_dom"/>
</dbReference>
<dbReference type="InterPro" id="IPR051029">
    <property type="entry name" value="mRNA_Capping_Enz/RNA_Phosphat"/>
</dbReference>